<name>A0A9X1MK06_9BACT</name>
<evidence type="ECO:0000313" key="3">
    <source>
        <dbReference type="Proteomes" id="UP001139103"/>
    </source>
</evidence>
<dbReference type="Proteomes" id="UP001139103">
    <property type="component" value="Unassembled WGS sequence"/>
</dbReference>
<feature type="transmembrane region" description="Helical" evidence="1">
    <location>
        <begin position="7"/>
        <end position="28"/>
    </location>
</feature>
<dbReference type="AlphaFoldDB" id="A0A9X1MK06"/>
<reference evidence="2" key="1">
    <citation type="submission" date="2021-11" db="EMBL/GenBank/DDBJ databases">
        <title>Genome sequence.</title>
        <authorList>
            <person name="Sun Q."/>
        </authorList>
    </citation>
    <scope>NUCLEOTIDE SEQUENCE</scope>
    <source>
        <strain evidence="2">JC732</strain>
    </source>
</reference>
<keyword evidence="1" id="KW-0472">Membrane</keyword>
<protein>
    <submittedName>
        <fullName evidence="2">Uncharacterized protein</fullName>
    </submittedName>
</protein>
<dbReference type="EMBL" id="JAJKFT010000004">
    <property type="protein sequence ID" value="MCC9627615.1"/>
    <property type="molecule type" value="Genomic_DNA"/>
</dbReference>
<evidence type="ECO:0000313" key="2">
    <source>
        <dbReference type="EMBL" id="MCC9627615.1"/>
    </source>
</evidence>
<accession>A0A9X1MK06</accession>
<comment type="caution">
    <text evidence="2">The sequence shown here is derived from an EMBL/GenBank/DDBJ whole genome shotgun (WGS) entry which is preliminary data.</text>
</comment>
<proteinExistence type="predicted"/>
<sequence length="569" mass="65403">MTRKAKTYLAVIGGSLLLFLGMIAWSIWGPPRKLAISPKTTFLVAPLTDDGQVDYVTHIERQRKEEITRRNNAAVPIVIATWPGELTVDQQHQLREQLGIEEELSPGIVELDSSDHYLQLITAWASEKWQIDLSQGGDYDFDPRNYVYDLDQNPWRREQIPPVAQWVDDQRVHLDRLFDLENCHASYWPSLDDSQLQECGVEEPPNVRLAICGLCIRANMHIGEGDAAAAWRDLKTCWRICRTYPTPPSQLQIAIGCALEPVVADRTHRLLSSGVCDRELLDEISAFLRDLPPLPNCADVAESFSRLAALEGAAYHDEVTVAYAEQFTPERRRYLLHLPYNKNTTLQRINQVYDKLHGVLTIDDIPQFDIAARLWQADAEERFRSWDGNYAAFSATLNQSVRGVFIADMTYAHWASEWIDQKRNWNRCRQELRLLQVTTALQQYRATNDEYPKSLDRLAELLDLDLTIDLYLPTERLIYERRDPGFLLYSRYVDGTDNGGDSITQRIEDGEWLKDQLIETLMAEDLLDLVVRYPIPNWLDLEKPRTRREIETATGNGVFGIDELETTPE</sequence>
<dbReference type="RefSeq" id="WP_230216143.1">
    <property type="nucleotide sequence ID" value="NZ_JAJKFT010000004.1"/>
</dbReference>
<keyword evidence="3" id="KW-1185">Reference proteome</keyword>
<keyword evidence="1" id="KW-0812">Transmembrane</keyword>
<keyword evidence="1" id="KW-1133">Transmembrane helix</keyword>
<gene>
    <name evidence="2" type="ORF">LOC68_04360</name>
</gene>
<organism evidence="2 3">
    <name type="scientific">Blastopirellula sediminis</name>
    <dbReference type="NCBI Taxonomy" id="2894196"/>
    <lineage>
        <taxon>Bacteria</taxon>
        <taxon>Pseudomonadati</taxon>
        <taxon>Planctomycetota</taxon>
        <taxon>Planctomycetia</taxon>
        <taxon>Pirellulales</taxon>
        <taxon>Pirellulaceae</taxon>
        <taxon>Blastopirellula</taxon>
    </lineage>
</organism>
<evidence type="ECO:0000256" key="1">
    <source>
        <dbReference type="SAM" id="Phobius"/>
    </source>
</evidence>